<dbReference type="EMBL" id="KN823382">
    <property type="protein sequence ID" value="KIO17450.1"/>
    <property type="molecule type" value="Genomic_DNA"/>
</dbReference>
<accession>A0A0C3PRZ8</accession>
<dbReference type="AlphaFoldDB" id="A0A0C3PRZ8"/>
<proteinExistence type="predicted"/>
<keyword evidence="2" id="KW-1185">Reference proteome</keyword>
<dbReference type="Gene3D" id="1.10.10.1700">
    <property type="entry name" value="Histone-lysine N-methyltransferase"/>
    <property type="match status" value="1"/>
</dbReference>
<sequence>MKPARLQDLPPVTWSLTQGLMVARDLARDDDLLSHLLVDTLGTGPEAPLGMHKMDSARRMPKFNTEDILYIVRKHVIPQTGLGPSSSKVSPAVDALIQCVSPPRLSGTASRCQLTPILLDADSRSYVST</sequence>
<organism evidence="1 2">
    <name type="scientific">Tulasnella calospora MUT 4182</name>
    <dbReference type="NCBI Taxonomy" id="1051891"/>
    <lineage>
        <taxon>Eukaryota</taxon>
        <taxon>Fungi</taxon>
        <taxon>Dikarya</taxon>
        <taxon>Basidiomycota</taxon>
        <taxon>Agaricomycotina</taxon>
        <taxon>Agaricomycetes</taxon>
        <taxon>Cantharellales</taxon>
        <taxon>Tulasnellaceae</taxon>
        <taxon>Tulasnella</taxon>
    </lineage>
</organism>
<name>A0A0C3PRZ8_9AGAM</name>
<dbReference type="Proteomes" id="UP000054248">
    <property type="component" value="Unassembled WGS sequence"/>
</dbReference>
<evidence type="ECO:0000313" key="1">
    <source>
        <dbReference type="EMBL" id="KIO17450.1"/>
    </source>
</evidence>
<dbReference type="STRING" id="1051891.A0A0C3PRZ8"/>
<gene>
    <name evidence="1" type="ORF">M407DRAFT_172087</name>
</gene>
<reference evidence="1 2" key="1">
    <citation type="submission" date="2014-04" db="EMBL/GenBank/DDBJ databases">
        <authorList>
            <consortium name="DOE Joint Genome Institute"/>
            <person name="Kuo A."/>
            <person name="Girlanda M."/>
            <person name="Perotto S."/>
            <person name="Kohler A."/>
            <person name="Nagy L.G."/>
            <person name="Floudas D."/>
            <person name="Copeland A."/>
            <person name="Barry K.W."/>
            <person name="Cichocki N."/>
            <person name="Veneault-Fourrey C."/>
            <person name="LaButti K."/>
            <person name="Lindquist E.A."/>
            <person name="Lipzen A."/>
            <person name="Lundell T."/>
            <person name="Morin E."/>
            <person name="Murat C."/>
            <person name="Sun H."/>
            <person name="Tunlid A."/>
            <person name="Henrissat B."/>
            <person name="Grigoriev I.V."/>
            <person name="Hibbett D.S."/>
            <person name="Martin F."/>
            <person name="Nordberg H.P."/>
            <person name="Cantor M.N."/>
            <person name="Hua S.X."/>
        </authorList>
    </citation>
    <scope>NUCLEOTIDE SEQUENCE [LARGE SCALE GENOMIC DNA]</scope>
    <source>
        <strain evidence="1 2">MUT 4182</strain>
    </source>
</reference>
<evidence type="ECO:0000313" key="2">
    <source>
        <dbReference type="Proteomes" id="UP000054248"/>
    </source>
</evidence>
<dbReference type="InterPro" id="IPR041938">
    <property type="entry name" value="Hist-Lys_N-MTase_N"/>
</dbReference>
<reference evidence="2" key="2">
    <citation type="submission" date="2015-01" db="EMBL/GenBank/DDBJ databases">
        <title>Evolutionary Origins and Diversification of the Mycorrhizal Mutualists.</title>
        <authorList>
            <consortium name="DOE Joint Genome Institute"/>
            <consortium name="Mycorrhizal Genomics Consortium"/>
            <person name="Kohler A."/>
            <person name="Kuo A."/>
            <person name="Nagy L.G."/>
            <person name="Floudas D."/>
            <person name="Copeland A."/>
            <person name="Barry K.W."/>
            <person name="Cichocki N."/>
            <person name="Veneault-Fourrey C."/>
            <person name="LaButti K."/>
            <person name="Lindquist E.A."/>
            <person name="Lipzen A."/>
            <person name="Lundell T."/>
            <person name="Morin E."/>
            <person name="Murat C."/>
            <person name="Riley R."/>
            <person name="Ohm R."/>
            <person name="Sun H."/>
            <person name="Tunlid A."/>
            <person name="Henrissat B."/>
            <person name="Grigoriev I.V."/>
            <person name="Hibbett D.S."/>
            <person name="Martin F."/>
        </authorList>
    </citation>
    <scope>NUCLEOTIDE SEQUENCE [LARGE SCALE GENOMIC DNA]</scope>
    <source>
        <strain evidence="2">MUT 4182</strain>
    </source>
</reference>
<dbReference type="HOGENOM" id="CLU_1950401_0_0_1"/>
<protein>
    <submittedName>
        <fullName evidence="1">Uncharacterized protein</fullName>
    </submittedName>
</protein>